<feature type="transmembrane region" description="Helical" evidence="1">
    <location>
        <begin position="44"/>
        <end position="63"/>
    </location>
</feature>
<gene>
    <name evidence="2" type="ORF">EV379_1059</name>
</gene>
<dbReference type="Proteomes" id="UP000291483">
    <property type="component" value="Unassembled WGS sequence"/>
</dbReference>
<evidence type="ECO:0000313" key="3">
    <source>
        <dbReference type="Proteomes" id="UP000291483"/>
    </source>
</evidence>
<reference evidence="2 3" key="1">
    <citation type="submission" date="2019-02" db="EMBL/GenBank/DDBJ databases">
        <title>Sequencing the genomes of 1000 actinobacteria strains.</title>
        <authorList>
            <person name="Klenk H.-P."/>
        </authorList>
    </citation>
    <scope>NUCLEOTIDE SEQUENCE [LARGE SCALE GENOMIC DNA]</scope>
    <source>
        <strain evidence="2 3">DSM 18319</strain>
    </source>
</reference>
<feature type="transmembrane region" description="Helical" evidence="1">
    <location>
        <begin position="70"/>
        <end position="96"/>
    </location>
</feature>
<evidence type="ECO:0000313" key="2">
    <source>
        <dbReference type="EMBL" id="RZU64752.1"/>
    </source>
</evidence>
<dbReference type="InterPro" id="IPR021257">
    <property type="entry name" value="DUF2809"/>
</dbReference>
<dbReference type="RefSeq" id="WP_130505200.1">
    <property type="nucleotide sequence ID" value="NZ_SHLC01000001.1"/>
</dbReference>
<feature type="transmembrane region" description="Helical" evidence="1">
    <location>
        <begin position="116"/>
        <end position="135"/>
    </location>
</feature>
<evidence type="ECO:0000256" key="1">
    <source>
        <dbReference type="SAM" id="Phobius"/>
    </source>
</evidence>
<dbReference type="Pfam" id="PF10990">
    <property type="entry name" value="DUF2809"/>
    <property type="match status" value="1"/>
</dbReference>
<dbReference type="OrthoDB" id="3874273at2"/>
<feature type="transmembrane region" description="Helical" evidence="1">
    <location>
        <begin position="12"/>
        <end position="32"/>
    </location>
</feature>
<accession>A0A4Q8AJS9</accession>
<keyword evidence="3" id="KW-1185">Reference proteome</keyword>
<keyword evidence="1" id="KW-0472">Membrane</keyword>
<sequence length="148" mass="14905">MTASRSSGTGVLPWLAAVCAVVALGLLVRFGVGGVVGDLLGGALYTILIALLVYPLLALGSVARGRLARVWLAAAIGCLFSVAIELLQLTGAPAALSTVFPPARLVFGTSFAALDLVAYACGALVFGVLGTLVATRRGQASVFCQAAE</sequence>
<name>A0A4Q8AJS9_9MICO</name>
<proteinExistence type="predicted"/>
<dbReference type="EMBL" id="SHLC01000001">
    <property type="protein sequence ID" value="RZU64752.1"/>
    <property type="molecule type" value="Genomic_DNA"/>
</dbReference>
<organism evidence="2 3">
    <name type="scientific">Microterricola gilva</name>
    <dbReference type="NCBI Taxonomy" id="393267"/>
    <lineage>
        <taxon>Bacteria</taxon>
        <taxon>Bacillati</taxon>
        <taxon>Actinomycetota</taxon>
        <taxon>Actinomycetes</taxon>
        <taxon>Micrococcales</taxon>
        <taxon>Microbacteriaceae</taxon>
        <taxon>Microterricola</taxon>
    </lineage>
</organism>
<comment type="caution">
    <text evidence="2">The sequence shown here is derived from an EMBL/GenBank/DDBJ whole genome shotgun (WGS) entry which is preliminary data.</text>
</comment>
<dbReference type="AlphaFoldDB" id="A0A4Q8AJS9"/>
<protein>
    <submittedName>
        <fullName evidence="2">Uncharacterized protein DUF2809</fullName>
    </submittedName>
</protein>
<keyword evidence="1" id="KW-1133">Transmembrane helix</keyword>
<keyword evidence="1" id="KW-0812">Transmembrane</keyword>